<evidence type="ECO:0000256" key="2">
    <source>
        <dbReference type="ARBA" id="ARBA00022723"/>
    </source>
</evidence>
<evidence type="ECO:0000313" key="9">
    <source>
        <dbReference type="Proteomes" id="UP000222056"/>
    </source>
</evidence>
<dbReference type="EMBL" id="FNWJ01000001">
    <property type="protein sequence ID" value="SEH12089.1"/>
    <property type="molecule type" value="Genomic_DNA"/>
</dbReference>
<proteinExistence type="predicted"/>
<dbReference type="InterPro" id="IPR033658">
    <property type="entry name" value="GRX_PICOT-like"/>
</dbReference>
<keyword evidence="1" id="KW-0001">2Fe-2S</keyword>
<evidence type="ECO:0000259" key="7">
    <source>
        <dbReference type="Pfam" id="PF00462"/>
    </source>
</evidence>
<evidence type="ECO:0000256" key="3">
    <source>
        <dbReference type="ARBA" id="ARBA00023004"/>
    </source>
</evidence>
<dbReference type="OrthoDB" id="9804115at2"/>
<dbReference type="STRING" id="29539.SAMN02745716_0980"/>
<keyword evidence="3" id="KW-0408">Iron</keyword>
<gene>
    <name evidence="8" type="ORF">SAMN02745716_0980</name>
</gene>
<dbReference type="PANTHER" id="PTHR10293">
    <property type="entry name" value="GLUTAREDOXIN FAMILY MEMBER"/>
    <property type="match status" value="1"/>
</dbReference>
<dbReference type="NCBIfam" id="TIGR00365">
    <property type="entry name" value="Grx4 family monothiol glutaredoxin"/>
    <property type="match status" value="1"/>
</dbReference>
<evidence type="ECO:0000256" key="5">
    <source>
        <dbReference type="ARBA" id="ARBA00023284"/>
    </source>
</evidence>
<evidence type="ECO:0000313" key="8">
    <source>
        <dbReference type="EMBL" id="SEH12089.1"/>
    </source>
</evidence>
<keyword evidence="4" id="KW-0411">Iron-sulfur</keyword>
<feature type="domain" description="Glutaredoxin" evidence="7">
    <location>
        <begin position="28"/>
        <end position="92"/>
    </location>
</feature>
<dbReference type="Pfam" id="PF00462">
    <property type="entry name" value="Glutaredoxin"/>
    <property type="match status" value="1"/>
</dbReference>
<sequence>MSAEAPNDDLTRQQIREFIERAIRENRVMLFMKGTPDRPACGFSARVAAILNELGVRYAALDILPDPRIRQELSALSGWPTIPQLFIDGELVGGCDIVTEMYESGELQELLGVAAQAAGDAQSAAGEAPSDAPASAPPNAPPIELENRLRD</sequence>
<name>A0A1H6FMG1_THEAL</name>
<reference evidence="9" key="1">
    <citation type="submission" date="2016-10" db="EMBL/GenBank/DDBJ databases">
        <authorList>
            <person name="Varghese N."/>
            <person name="Submissions S."/>
        </authorList>
    </citation>
    <scope>NUCLEOTIDE SEQUENCE [LARGE SCALE GENOMIC DNA]</scope>
    <source>
        <strain evidence="9">ATCC 35263</strain>
    </source>
</reference>
<dbReference type="CDD" id="cd03028">
    <property type="entry name" value="GRX_PICOT_like"/>
    <property type="match status" value="1"/>
</dbReference>
<evidence type="ECO:0000256" key="6">
    <source>
        <dbReference type="SAM" id="MobiDB-lite"/>
    </source>
</evidence>
<keyword evidence="5" id="KW-0676">Redox-active center</keyword>
<evidence type="ECO:0000256" key="4">
    <source>
        <dbReference type="ARBA" id="ARBA00023014"/>
    </source>
</evidence>
<dbReference type="Proteomes" id="UP000222056">
    <property type="component" value="Unassembled WGS sequence"/>
</dbReference>
<dbReference type="GO" id="GO:0046872">
    <property type="term" value="F:metal ion binding"/>
    <property type="evidence" value="ECO:0007669"/>
    <property type="project" value="UniProtKB-KW"/>
</dbReference>
<keyword evidence="2" id="KW-0479">Metal-binding</keyword>
<feature type="region of interest" description="Disordered" evidence="6">
    <location>
        <begin position="121"/>
        <end position="151"/>
    </location>
</feature>
<dbReference type="GO" id="GO:0051537">
    <property type="term" value="F:2 iron, 2 sulfur cluster binding"/>
    <property type="evidence" value="ECO:0007669"/>
    <property type="project" value="UniProtKB-KW"/>
</dbReference>
<feature type="compositionally biased region" description="Low complexity" evidence="6">
    <location>
        <begin position="121"/>
        <end position="134"/>
    </location>
</feature>
<dbReference type="RefSeq" id="WP_093116719.1">
    <property type="nucleotide sequence ID" value="NZ_FNWJ01000001.1"/>
</dbReference>
<evidence type="ECO:0000256" key="1">
    <source>
        <dbReference type="ARBA" id="ARBA00022714"/>
    </source>
</evidence>
<keyword evidence="9" id="KW-1185">Reference proteome</keyword>
<dbReference type="InterPro" id="IPR036249">
    <property type="entry name" value="Thioredoxin-like_sf"/>
</dbReference>
<dbReference type="SUPFAM" id="SSF52833">
    <property type="entry name" value="Thioredoxin-like"/>
    <property type="match status" value="1"/>
</dbReference>
<dbReference type="InterPro" id="IPR004480">
    <property type="entry name" value="Monothiol_GRX-rel"/>
</dbReference>
<organism evidence="8 9">
    <name type="scientific">Thermoleophilum album</name>
    <dbReference type="NCBI Taxonomy" id="29539"/>
    <lineage>
        <taxon>Bacteria</taxon>
        <taxon>Bacillati</taxon>
        <taxon>Actinomycetota</taxon>
        <taxon>Thermoleophilia</taxon>
        <taxon>Thermoleophilales</taxon>
        <taxon>Thermoleophilaceae</taxon>
        <taxon>Thermoleophilum</taxon>
    </lineage>
</organism>
<dbReference type="Gene3D" id="3.40.30.10">
    <property type="entry name" value="Glutaredoxin"/>
    <property type="match status" value="1"/>
</dbReference>
<dbReference type="InterPro" id="IPR002109">
    <property type="entry name" value="Glutaredoxin"/>
</dbReference>
<dbReference type="AlphaFoldDB" id="A0A1H6FMG1"/>
<accession>A0A1H6FMG1</accession>
<dbReference type="PANTHER" id="PTHR10293:SF16">
    <property type="entry name" value="GLUTAREDOXIN-RELATED PROTEIN 5, MITOCHONDRIAL"/>
    <property type="match status" value="1"/>
</dbReference>
<protein>
    <submittedName>
        <fullName evidence="8">Monothiol glutaredoxin</fullName>
    </submittedName>
</protein>
<dbReference type="PROSITE" id="PS51354">
    <property type="entry name" value="GLUTAREDOXIN_2"/>
    <property type="match status" value="1"/>
</dbReference>